<organism evidence="1">
    <name type="scientific">marine sediment metagenome</name>
    <dbReference type="NCBI Taxonomy" id="412755"/>
    <lineage>
        <taxon>unclassified sequences</taxon>
        <taxon>metagenomes</taxon>
        <taxon>ecological metagenomes</taxon>
    </lineage>
</organism>
<sequence>AVRGLGPGQDRAEAVLRQGWNEFLAKITQHTMGCGACIRIRNADGSLVEGMRFDSGGAGTARTGR</sequence>
<comment type="caution">
    <text evidence="1">The sequence shown here is derived from an EMBL/GenBank/DDBJ whole genome shotgun (WGS) entry which is preliminary data.</text>
</comment>
<protein>
    <submittedName>
        <fullName evidence="1">Uncharacterized protein</fullName>
    </submittedName>
</protein>
<proteinExistence type="predicted"/>
<feature type="non-terminal residue" evidence="1">
    <location>
        <position position="1"/>
    </location>
</feature>
<evidence type="ECO:0000313" key="1">
    <source>
        <dbReference type="EMBL" id="GAG45169.1"/>
    </source>
</evidence>
<reference evidence="1" key="1">
    <citation type="journal article" date="2014" name="Front. Microbiol.">
        <title>High frequency of phylogenetically diverse reductive dehalogenase-homologous genes in deep subseafloor sedimentary metagenomes.</title>
        <authorList>
            <person name="Kawai M."/>
            <person name="Futagami T."/>
            <person name="Toyoda A."/>
            <person name="Takaki Y."/>
            <person name="Nishi S."/>
            <person name="Hori S."/>
            <person name="Arai W."/>
            <person name="Tsubouchi T."/>
            <person name="Morono Y."/>
            <person name="Uchiyama I."/>
            <person name="Ito T."/>
            <person name="Fujiyama A."/>
            <person name="Inagaki F."/>
            <person name="Takami H."/>
        </authorList>
    </citation>
    <scope>NUCLEOTIDE SEQUENCE</scope>
    <source>
        <strain evidence="1">Expedition CK06-06</strain>
    </source>
</reference>
<dbReference type="EMBL" id="BARS01055387">
    <property type="protein sequence ID" value="GAG45169.1"/>
    <property type="molecule type" value="Genomic_DNA"/>
</dbReference>
<name>X0XPS6_9ZZZZ</name>
<accession>X0XPS6</accession>
<dbReference type="AlphaFoldDB" id="X0XPS6"/>
<gene>
    <name evidence="1" type="ORF">S01H1_81781</name>
</gene>